<proteinExistence type="inferred from homology"/>
<dbReference type="Pfam" id="PF11967">
    <property type="entry name" value="RecO_N"/>
    <property type="match status" value="1"/>
</dbReference>
<keyword evidence="4 7" id="KW-0233">DNA recombination</keyword>
<dbReference type="InterPro" id="IPR022572">
    <property type="entry name" value="DNA_rep/recomb_RecO_N"/>
</dbReference>
<dbReference type="InterPro" id="IPR042242">
    <property type="entry name" value="RecO_C"/>
</dbReference>
<dbReference type="SUPFAM" id="SSF50249">
    <property type="entry name" value="Nucleic acid-binding proteins"/>
    <property type="match status" value="1"/>
</dbReference>
<evidence type="ECO:0000256" key="6">
    <source>
        <dbReference type="ARBA" id="ARBA00033409"/>
    </source>
</evidence>
<dbReference type="HOGENOM" id="CLU_087596_1_0_10"/>
<accession>E4RT13</accession>
<dbReference type="Gene3D" id="2.40.50.140">
    <property type="entry name" value="Nucleic acid-binding proteins"/>
    <property type="match status" value="1"/>
</dbReference>
<dbReference type="InterPro" id="IPR037278">
    <property type="entry name" value="ARFGAP/RecO"/>
</dbReference>
<evidence type="ECO:0000256" key="5">
    <source>
        <dbReference type="ARBA" id="ARBA00023204"/>
    </source>
</evidence>
<comment type="similarity">
    <text evidence="1 7">Belongs to the RecO family.</text>
</comment>
<reference key="1">
    <citation type="submission" date="2010-11" db="EMBL/GenBank/DDBJ databases">
        <title>The complete genome of Leadbetterella byssophila DSM 17132.</title>
        <authorList>
            <consortium name="US DOE Joint Genome Institute (JGI-PGF)"/>
            <person name="Lucas S."/>
            <person name="Copeland A."/>
            <person name="Lapidus A."/>
            <person name="Glavina del Rio T."/>
            <person name="Dalin E."/>
            <person name="Tice H."/>
            <person name="Bruce D."/>
            <person name="Goodwin L."/>
            <person name="Pitluck S."/>
            <person name="Kyrpides N."/>
            <person name="Mavromatis K."/>
            <person name="Ivanova N."/>
            <person name="Teshima H."/>
            <person name="Brettin T."/>
            <person name="Detter J.C."/>
            <person name="Han C."/>
            <person name="Tapia R."/>
            <person name="Land M."/>
            <person name="Hauser L."/>
            <person name="Markowitz V."/>
            <person name="Cheng J.-F."/>
            <person name="Hugenholtz P."/>
            <person name="Woyke T."/>
            <person name="Wu D."/>
            <person name="Tindall B."/>
            <person name="Pomrenke H.G."/>
            <person name="Brambilla E."/>
            <person name="Klenk H.-P."/>
            <person name="Eisen J.A."/>
        </authorList>
    </citation>
    <scope>NUCLEOTIDE SEQUENCE [LARGE SCALE GENOMIC DNA]</scope>
    <source>
        <strain>DSM 17132</strain>
    </source>
</reference>
<evidence type="ECO:0000256" key="2">
    <source>
        <dbReference type="ARBA" id="ARBA00021310"/>
    </source>
</evidence>
<dbReference type="Gene3D" id="1.20.1440.120">
    <property type="entry name" value="Recombination protein O, C-terminal domain"/>
    <property type="match status" value="1"/>
</dbReference>
<evidence type="ECO:0000256" key="4">
    <source>
        <dbReference type="ARBA" id="ARBA00023172"/>
    </source>
</evidence>
<dbReference type="Proteomes" id="UP000007435">
    <property type="component" value="Chromosome"/>
</dbReference>
<dbReference type="PANTHER" id="PTHR33991:SF1">
    <property type="entry name" value="DNA REPAIR PROTEIN RECO"/>
    <property type="match status" value="1"/>
</dbReference>
<dbReference type="OrthoDB" id="9789152at2"/>
<evidence type="ECO:0000313" key="10">
    <source>
        <dbReference type="Proteomes" id="UP000007435"/>
    </source>
</evidence>
<keyword evidence="5 7" id="KW-0234">DNA repair</keyword>
<comment type="function">
    <text evidence="7">Involved in DNA repair and RecF pathway recombination.</text>
</comment>
<dbReference type="GO" id="GO:0043590">
    <property type="term" value="C:bacterial nucleoid"/>
    <property type="evidence" value="ECO:0007669"/>
    <property type="project" value="TreeGrafter"/>
</dbReference>
<dbReference type="GO" id="GO:0006302">
    <property type="term" value="P:double-strand break repair"/>
    <property type="evidence" value="ECO:0007669"/>
    <property type="project" value="TreeGrafter"/>
</dbReference>
<dbReference type="KEGG" id="lby:Lbys_2025"/>
<dbReference type="InterPro" id="IPR003717">
    <property type="entry name" value="RecO"/>
</dbReference>
<feature type="domain" description="DNA replication/recombination mediator RecO N-terminal" evidence="8">
    <location>
        <begin position="1"/>
        <end position="81"/>
    </location>
</feature>
<dbReference type="PANTHER" id="PTHR33991">
    <property type="entry name" value="DNA REPAIR PROTEIN RECO"/>
    <property type="match status" value="1"/>
</dbReference>
<reference evidence="9 10" key="2">
    <citation type="journal article" date="2011" name="Stand. Genomic Sci.">
        <title>Complete genome sequence of Leadbetterella byssophila type strain (4M15).</title>
        <authorList>
            <person name="Abt B."/>
            <person name="Teshima H."/>
            <person name="Lucas S."/>
            <person name="Lapidus A."/>
            <person name="Del Rio T.G."/>
            <person name="Nolan M."/>
            <person name="Tice H."/>
            <person name="Cheng J.F."/>
            <person name="Pitluck S."/>
            <person name="Liolios K."/>
            <person name="Pagani I."/>
            <person name="Ivanova N."/>
            <person name="Mavromatis K."/>
            <person name="Pati A."/>
            <person name="Tapia R."/>
            <person name="Han C."/>
            <person name="Goodwin L."/>
            <person name="Chen A."/>
            <person name="Palaniappan K."/>
            <person name="Land M."/>
            <person name="Hauser L."/>
            <person name="Chang Y.J."/>
            <person name="Jeffries C.D."/>
            <person name="Rohde M."/>
            <person name="Goker M."/>
            <person name="Tindall B.J."/>
            <person name="Detter J.C."/>
            <person name="Woyke T."/>
            <person name="Bristow J."/>
            <person name="Eisen J.A."/>
            <person name="Markowitz V."/>
            <person name="Hugenholtz P."/>
            <person name="Klenk H.P."/>
            <person name="Kyrpides N.C."/>
        </authorList>
    </citation>
    <scope>NUCLEOTIDE SEQUENCE [LARGE SCALE GENOMIC DNA]</scope>
    <source>
        <strain evidence="10">DSM 17132 / JCM 16389 / KACC 11308 / NBRC 106382 / 4M15</strain>
    </source>
</reference>
<protein>
    <recommendedName>
        <fullName evidence="2 7">DNA repair protein RecO</fullName>
    </recommendedName>
    <alternativeName>
        <fullName evidence="6 7">Recombination protein O</fullName>
    </alternativeName>
</protein>
<keyword evidence="3 7" id="KW-0227">DNA damage</keyword>
<evidence type="ECO:0000313" key="9">
    <source>
        <dbReference type="EMBL" id="ADQ17721.1"/>
    </source>
</evidence>
<evidence type="ECO:0000256" key="7">
    <source>
        <dbReference type="HAMAP-Rule" id="MF_00201"/>
    </source>
</evidence>
<dbReference type="GO" id="GO:0006310">
    <property type="term" value="P:DNA recombination"/>
    <property type="evidence" value="ECO:0007669"/>
    <property type="project" value="UniProtKB-UniRule"/>
</dbReference>
<dbReference type="InterPro" id="IPR012340">
    <property type="entry name" value="NA-bd_OB-fold"/>
</dbReference>
<dbReference type="EMBL" id="CP002305">
    <property type="protein sequence ID" value="ADQ17721.1"/>
    <property type="molecule type" value="Genomic_DNA"/>
</dbReference>
<dbReference type="RefSeq" id="WP_013408767.1">
    <property type="nucleotide sequence ID" value="NC_014655.1"/>
</dbReference>
<keyword evidence="10" id="KW-1185">Reference proteome</keyword>
<evidence type="ECO:0000256" key="1">
    <source>
        <dbReference type="ARBA" id="ARBA00007452"/>
    </source>
</evidence>
<dbReference type="STRING" id="649349.Lbys_2025"/>
<dbReference type="AlphaFoldDB" id="E4RT13"/>
<evidence type="ECO:0000259" key="8">
    <source>
        <dbReference type="Pfam" id="PF11967"/>
    </source>
</evidence>
<dbReference type="Pfam" id="PF02565">
    <property type="entry name" value="RecO_C"/>
    <property type="match status" value="1"/>
</dbReference>
<dbReference type="SUPFAM" id="SSF57863">
    <property type="entry name" value="ArfGap/RecO-like zinc finger"/>
    <property type="match status" value="1"/>
</dbReference>
<evidence type="ECO:0000256" key="3">
    <source>
        <dbReference type="ARBA" id="ARBA00022763"/>
    </source>
</evidence>
<sequence length="228" mass="26007">MLHKTRGIVLNYIKYRETSIIAKIYTEEFGLQSYVENGVRSPKSKGRIALFQPLNLVDLVVYFKPQADIQRISEIKCTHPFFNIPTDIRKTTLGIFVGEILVLTLKENAGNPLLFSFLQEALIHLEHQDEGVENFHLYFLMTLSAYLGFGPHTAQDIRMALAENGIPLTRSALQTLQRILENPFGNPLNISKTQRMEALDHLLAFYSYNLDSFHGVRSLQILKDVLEA</sequence>
<organism evidence="9 10">
    <name type="scientific">Leadbetterella byssophila (strain DSM 17132 / JCM 16389 / KACC 11308 / NBRC 106382 / 4M15)</name>
    <dbReference type="NCBI Taxonomy" id="649349"/>
    <lineage>
        <taxon>Bacteria</taxon>
        <taxon>Pseudomonadati</taxon>
        <taxon>Bacteroidota</taxon>
        <taxon>Cytophagia</taxon>
        <taxon>Cytophagales</taxon>
        <taxon>Leadbetterellaceae</taxon>
        <taxon>Leadbetterella</taxon>
    </lineage>
</organism>
<dbReference type="eggNOG" id="COG1381">
    <property type="taxonomic scope" value="Bacteria"/>
</dbReference>
<name>E4RT13_LEAB4</name>
<dbReference type="NCBIfam" id="TIGR00613">
    <property type="entry name" value="reco"/>
    <property type="match status" value="1"/>
</dbReference>
<dbReference type="HAMAP" id="MF_00201">
    <property type="entry name" value="RecO"/>
    <property type="match status" value="1"/>
</dbReference>
<gene>
    <name evidence="7" type="primary">recO</name>
    <name evidence="9" type="ordered locus">Lbys_2025</name>
</gene>